<dbReference type="KEGG" id="ssin:G7078_01110"/>
<proteinExistence type="predicted"/>
<organism evidence="1 2">
    <name type="scientific">Sphingomonas sinipercae</name>
    <dbReference type="NCBI Taxonomy" id="2714944"/>
    <lineage>
        <taxon>Bacteria</taxon>
        <taxon>Pseudomonadati</taxon>
        <taxon>Pseudomonadota</taxon>
        <taxon>Alphaproteobacteria</taxon>
        <taxon>Sphingomonadales</taxon>
        <taxon>Sphingomonadaceae</taxon>
        <taxon>Sphingomonas</taxon>
    </lineage>
</organism>
<reference evidence="1 2" key="1">
    <citation type="submission" date="2020-03" db="EMBL/GenBank/DDBJ databases">
        <title>Sphingomonas sp. nov., isolated from fish.</title>
        <authorList>
            <person name="Hyun D.-W."/>
            <person name="Bae J.-W."/>
        </authorList>
    </citation>
    <scope>NUCLEOTIDE SEQUENCE [LARGE SCALE GENOMIC DNA]</scope>
    <source>
        <strain evidence="1 2">HDW15C</strain>
    </source>
</reference>
<evidence type="ECO:0000313" key="2">
    <source>
        <dbReference type="Proteomes" id="UP000502502"/>
    </source>
</evidence>
<name>A0A6G7ZKT0_9SPHN</name>
<evidence type="ECO:0000313" key="1">
    <source>
        <dbReference type="EMBL" id="QIL01525.1"/>
    </source>
</evidence>
<accession>A0A6G7ZKT0</accession>
<dbReference type="Proteomes" id="UP000502502">
    <property type="component" value="Chromosome"/>
</dbReference>
<dbReference type="RefSeq" id="WP_166092136.1">
    <property type="nucleotide sequence ID" value="NZ_CP049871.1"/>
</dbReference>
<evidence type="ECO:0008006" key="3">
    <source>
        <dbReference type="Google" id="ProtNLM"/>
    </source>
</evidence>
<protein>
    <recommendedName>
        <fullName evidence="3">DUF2059 domain-containing protein</fullName>
    </recommendedName>
</protein>
<dbReference type="EMBL" id="CP049871">
    <property type="protein sequence ID" value="QIL01525.1"/>
    <property type="molecule type" value="Genomic_DNA"/>
</dbReference>
<sequence>MLPLFAWLALAAAADPVAPASEATIDAFIAALPPSTSTRKSEIDAAELSRLAALNPGRGAEVKAALEGSATCQRTAQDAAVTSALRSSARRLGDAQLKRLTAFYAGPDHAIFAAFASRVPDKLTPAEQAEFDRLQKAYPLEAYAKSSQQSQAELWSPDGLMNELMKCDEQLEADIAKRGLKR</sequence>
<keyword evidence="2" id="KW-1185">Reference proteome</keyword>
<gene>
    <name evidence="1" type="ORF">G7078_01110</name>
</gene>
<dbReference type="AlphaFoldDB" id="A0A6G7ZKT0"/>